<protein>
    <submittedName>
        <fullName evidence="3">Unhealthy ribosome biogenesis protein 2</fullName>
    </submittedName>
</protein>
<dbReference type="GO" id="GO:0042254">
    <property type="term" value="P:ribosome biogenesis"/>
    <property type="evidence" value="ECO:0007669"/>
    <property type="project" value="TreeGrafter"/>
</dbReference>
<dbReference type="Pfam" id="PF10441">
    <property type="entry name" value="Urb2"/>
    <property type="match status" value="1"/>
</dbReference>
<dbReference type="InterPro" id="IPR018849">
    <property type="entry name" value="Urb2/Npa2_C"/>
</dbReference>
<dbReference type="InterPro" id="IPR052609">
    <property type="entry name" value="Ribosome_Biogenesis_Reg"/>
</dbReference>
<feature type="domain" description="Nucleolar 27S pre-rRNA processing Urb2/Npa2 C-terminal" evidence="2">
    <location>
        <begin position="1787"/>
        <end position="2023"/>
    </location>
</feature>
<evidence type="ECO:0000259" key="2">
    <source>
        <dbReference type="Pfam" id="PF10441"/>
    </source>
</evidence>
<dbReference type="PANTHER" id="PTHR15682:SF2">
    <property type="entry name" value="UNHEALTHY RIBOSOME BIOGENESIS PROTEIN 2 HOMOLOG"/>
    <property type="match status" value="1"/>
</dbReference>
<gene>
    <name evidence="3" type="primary">URB2_3</name>
    <name evidence="3" type="ORF">g.119957</name>
</gene>
<name>A0A1D1YWY4_9ARAE</name>
<accession>A0A1D1YWY4</accession>
<dbReference type="PANTHER" id="PTHR15682">
    <property type="entry name" value="UNHEALTHY RIBOSOME BIOGENESIS PROTEIN 2 HOMOLOG"/>
    <property type="match status" value="1"/>
</dbReference>
<dbReference type="EMBL" id="GDJX01008791">
    <property type="protein sequence ID" value="JAT59145.1"/>
    <property type="molecule type" value="Transcribed_RNA"/>
</dbReference>
<dbReference type="GO" id="GO:0005730">
    <property type="term" value="C:nucleolus"/>
    <property type="evidence" value="ECO:0007669"/>
    <property type="project" value="TreeGrafter"/>
</dbReference>
<evidence type="ECO:0000256" key="1">
    <source>
        <dbReference type="SAM" id="MobiDB-lite"/>
    </source>
</evidence>
<reference evidence="3" key="1">
    <citation type="submission" date="2015-07" db="EMBL/GenBank/DDBJ databases">
        <title>Transcriptome Assembly of Anthurium amnicola.</title>
        <authorList>
            <person name="Suzuki J."/>
        </authorList>
    </citation>
    <scope>NUCLEOTIDE SEQUENCE</scope>
</reference>
<evidence type="ECO:0000313" key="3">
    <source>
        <dbReference type="EMBL" id="JAT59145.1"/>
    </source>
</evidence>
<sequence>MAKDDPIYARSSGKKRKRPSPPLAEEGDAEAAGELESPQKNPLPGSVWKNLDLILSLQDKGVPLDRKVELALGFVTSGGCGDNQGREPVQFSRVVSFLAGWVQPLLISSDLDKRKSPVFFDACLDYRLWVVLKFCLEKSVVSVSQNLLRPVSRVLVHSERGDDSTSGEDSTRFYGAFFECLSVLFSSCGKTFNVAGVELWVSSAVPAVGLILKILSSGRCSICNQDVPLRLLLLLLEQFACFLRFHPSPKNIFRSFVDRLLEPLLELLVLLHMRPGDRNYKHAASLLGVVEDVLSNGLFHPVHISGFLSSRCSNAKSEVQASKSFIESYHRHFFGKLQKIITEKKVVAMGGFGLLFRLFVAVVREKRGVSAPLKTIKKLEKDHMGPEKENETIKHLFEVFIQFIEPSVIECKRFIKMDFSGAEGETRLIDTHCTLRTLNDVLESFMHEKLYERSQDSPEGAHCSFLKEVYDTVIAMSRKIYMLWLSIPNVHIAGSLNMLLMIAKELIISIGYFFEIEYKVVGDDLAGIWFMMLSYVAACLSTVGTTQGALLTHEILKVGCLMINMYSELRQVSRPIFALCEAVRFFRFSDDDGEIGRSTFFPFRYLSSDACRKAVMTLLCSQDLKSATLSAVKSIPEGQASGCIQLLKSDFTESLEWIRTCFMMTDGVHNPNLFLEAELFGSLSEMYSTVLESLIVTASNSTSIGNSLNDLMATIKLAFSSLLQNQSNSFDDFYISFTGRKLFDHTMTGARGPMDTFWIFMFFFRLYVSCRSLYLRVISLMPPDTSRKAALAVGILFTISSGKDWEERTDWTDGGYFALITKPSISLLVMIQFVSQTFLTKYVTACAPLVFVLQVMALQRLIDLNRQVKSFEYLLQRDARLAQMQELGHLAHKQSKKWKHLLKVARQEATDLTNFMTEYVTLFSSKGQLELFKVKNAGEGSETLSSSEDSWDMGVCSLNERSLPIAIWWLLCQNIDTWCVHASRRGLKKFSSLLVHHVVSCVRGCSGDITVQKGCEPPSLRKVTIHQISTDLLKNMAFYEQPILLRHFTSRLSCHLKKSILPAVSHAFGTQVDVGSLPDWTEVLIRLDESPSPTVAMGFMSNNNSGHAVPFDSAHLEDCTGRNLFPPMRLEVRMCQRVLILLCKLPMVHASLKSFSVIVAYILNLERLVVTMLLNCGGEFSYFHYDLLSLFISCRRTLRHLLVTSVEDNTENKKSSFLNILFGSSSSIQWFLHSASKVVGLPCAYFGDKDSSEVNKMFFILMDHTSCLFLAFSEGQMNSVIHFILNGGNLCVEHSMHDVATEKNTLSKVKLCSYSSGQLDAWKSLNIVAVSLKEETRILLSMLRGIRTLSQAAGVMAVKWNRLSNTLSCFQGFLWGLISAVGNIDGKCTNEHMSNSIFSCVSELYSCIALFEELVDCCLKLSLLDDHWTENSSMISSSDMLDDNKYLLAPECPVCMVGISRDESHCLMEKVGTSNCFMSDPDDGVLSHLRLSLLQSLLKGENLDVSFAIRQLFMSTAATLKLRHMLSFLKALNLHDDCNYLSGSTSILLTASDFMLSEITEFVSPSQHVDFVWVDGMLKYLEVLGSCFPMTNSVISEKMYSKMINMHLRGIGKCICLQGKAATLAFNETGSYSKMLQSEQGEGDNYMLSVDHKEKKLNEVKARLRMSFKELIRRPLRSDLVLVVQAVERALVGIRQGCNMIYEINTGEKDGGRVSAIVAAGIDCFDLVFESFAGRKLLGIIKNRIQNLLGSLINIILHLQSPFIFYRENLSCDKSNIDPDPGTTILMCVEMLTKVARKHSQLKMDSCKVGQSLHLPMSLFKHFHQLKTFRVSSSSLCVLDNAEGTYMKNMHHLIVDHQFCVNLYAACCSLLCTILRHRTSEAAHCIALLEDSVRVLLTCLESIDAGLVSQKCYFSLDMQEAVKCASFLRRVYEEVRQQKDIVGAYSSHFLSDYICVYSGYGPLRTGIKREVDDELRQGVYALIDMCSSEDFQNLHTVLGEGPCRRTLATLRHDYQLNFQYQGKI</sequence>
<proteinExistence type="predicted"/>
<feature type="region of interest" description="Disordered" evidence="1">
    <location>
        <begin position="1"/>
        <end position="43"/>
    </location>
</feature>
<organism evidence="3">
    <name type="scientific">Anthurium amnicola</name>
    <dbReference type="NCBI Taxonomy" id="1678845"/>
    <lineage>
        <taxon>Eukaryota</taxon>
        <taxon>Viridiplantae</taxon>
        <taxon>Streptophyta</taxon>
        <taxon>Embryophyta</taxon>
        <taxon>Tracheophyta</taxon>
        <taxon>Spermatophyta</taxon>
        <taxon>Magnoliopsida</taxon>
        <taxon>Liliopsida</taxon>
        <taxon>Araceae</taxon>
        <taxon>Pothoideae</taxon>
        <taxon>Potheae</taxon>
        <taxon>Anthurium</taxon>
    </lineage>
</organism>